<keyword evidence="1" id="KW-0808">Transferase</keyword>
<sequence>MVGVSPDPGGYPRPSTGQFVMRRRHRPTIPSAPDPSADEDEDELAAAASITVPRSHLVLLAQAAALRGMSVQTYIQRTIEARSHRDFQAASDQRKLQETAPQDTAGDSPERGLADVASAVPAALADAASAVPAALADAATAVPAALAAGQAAASWRWELPQHPPAHPPQQVPSRARALIRAALNGRGLDGHGDVCLILISELVTNAVRHAGPGLITVQLVLDHRQLVCGVSDTSPEPPVPSSPGLDDEGGRGLTLLAELSSNCGWYQTTTGKTLWFAQHLHAAADNPSGHDTFPTTAGPAHPLLVTQP</sequence>
<dbReference type="InterPro" id="IPR050267">
    <property type="entry name" value="Anti-sigma-factor_SerPK"/>
</dbReference>
<evidence type="ECO:0000256" key="1">
    <source>
        <dbReference type="ARBA" id="ARBA00022527"/>
    </source>
</evidence>
<dbReference type="InterPro" id="IPR003594">
    <property type="entry name" value="HATPase_dom"/>
</dbReference>
<evidence type="ECO:0000313" key="4">
    <source>
        <dbReference type="EMBL" id="GAA2615041.1"/>
    </source>
</evidence>
<organism evidence="4 5">
    <name type="scientific">Actinomadura fulvescens</name>
    <dbReference type="NCBI Taxonomy" id="46160"/>
    <lineage>
        <taxon>Bacteria</taxon>
        <taxon>Bacillati</taxon>
        <taxon>Actinomycetota</taxon>
        <taxon>Actinomycetes</taxon>
        <taxon>Streptosporangiales</taxon>
        <taxon>Thermomonosporaceae</taxon>
        <taxon>Actinomadura</taxon>
    </lineage>
</organism>
<keyword evidence="5" id="KW-1185">Reference proteome</keyword>
<evidence type="ECO:0000313" key="5">
    <source>
        <dbReference type="Proteomes" id="UP001501509"/>
    </source>
</evidence>
<keyword evidence="1" id="KW-0723">Serine/threonine-protein kinase</keyword>
<dbReference type="Pfam" id="PF13581">
    <property type="entry name" value="HATPase_c_2"/>
    <property type="match status" value="1"/>
</dbReference>
<gene>
    <name evidence="4" type="ORF">GCM10010411_57530</name>
</gene>
<dbReference type="Proteomes" id="UP001501509">
    <property type="component" value="Unassembled WGS sequence"/>
</dbReference>
<feature type="region of interest" description="Disordered" evidence="2">
    <location>
        <begin position="1"/>
        <end position="44"/>
    </location>
</feature>
<dbReference type="PANTHER" id="PTHR35526">
    <property type="entry name" value="ANTI-SIGMA-F FACTOR RSBW-RELATED"/>
    <property type="match status" value="1"/>
</dbReference>
<protein>
    <recommendedName>
        <fullName evidence="3">Histidine kinase/HSP90-like ATPase domain-containing protein</fullName>
    </recommendedName>
</protein>
<feature type="region of interest" description="Disordered" evidence="2">
    <location>
        <begin position="84"/>
        <end position="111"/>
    </location>
</feature>
<keyword evidence="1" id="KW-0418">Kinase</keyword>
<dbReference type="InterPro" id="IPR036890">
    <property type="entry name" value="HATPase_C_sf"/>
</dbReference>
<evidence type="ECO:0000256" key="2">
    <source>
        <dbReference type="SAM" id="MobiDB-lite"/>
    </source>
</evidence>
<comment type="caution">
    <text evidence="4">The sequence shown here is derived from an EMBL/GenBank/DDBJ whole genome shotgun (WGS) entry which is preliminary data.</text>
</comment>
<feature type="domain" description="Histidine kinase/HSP90-like ATPase" evidence="3">
    <location>
        <begin position="170"/>
        <end position="276"/>
    </location>
</feature>
<evidence type="ECO:0000259" key="3">
    <source>
        <dbReference type="Pfam" id="PF13581"/>
    </source>
</evidence>
<dbReference type="Gene3D" id="3.30.565.10">
    <property type="entry name" value="Histidine kinase-like ATPase, C-terminal domain"/>
    <property type="match status" value="1"/>
</dbReference>
<accession>A0ABN3Q3X7</accession>
<dbReference type="CDD" id="cd16936">
    <property type="entry name" value="HATPase_RsbW-like"/>
    <property type="match status" value="1"/>
</dbReference>
<reference evidence="4 5" key="1">
    <citation type="journal article" date="2019" name="Int. J. Syst. Evol. Microbiol.">
        <title>The Global Catalogue of Microorganisms (GCM) 10K type strain sequencing project: providing services to taxonomists for standard genome sequencing and annotation.</title>
        <authorList>
            <consortium name="The Broad Institute Genomics Platform"/>
            <consortium name="The Broad Institute Genome Sequencing Center for Infectious Disease"/>
            <person name="Wu L."/>
            <person name="Ma J."/>
        </authorList>
    </citation>
    <scope>NUCLEOTIDE SEQUENCE [LARGE SCALE GENOMIC DNA]</scope>
    <source>
        <strain evidence="4 5">JCM 6833</strain>
    </source>
</reference>
<feature type="region of interest" description="Disordered" evidence="2">
    <location>
        <begin position="287"/>
        <end position="308"/>
    </location>
</feature>
<proteinExistence type="predicted"/>
<dbReference type="PANTHER" id="PTHR35526:SF3">
    <property type="entry name" value="ANTI-SIGMA-F FACTOR RSBW"/>
    <property type="match status" value="1"/>
</dbReference>
<feature type="compositionally biased region" description="Basic and acidic residues" evidence="2">
    <location>
        <begin position="84"/>
        <end position="97"/>
    </location>
</feature>
<name>A0ABN3Q3X7_9ACTN</name>
<dbReference type="SUPFAM" id="SSF55874">
    <property type="entry name" value="ATPase domain of HSP90 chaperone/DNA topoisomerase II/histidine kinase"/>
    <property type="match status" value="1"/>
</dbReference>
<dbReference type="EMBL" id="BAAATD010000008">
    <property type="protein sequence ID" value="GAA2615041.1"/>
    <property type="molecule type" value="Genomic_DNA"/>
</dbReference>